<dbReference type="EMBL" id="ML211101">
    <property type="protein sequence ID" value="TFK88736.1"/>
    <property type="molecule type" value="Genomic_DNA"/>
</dbReference>
<name>A0A5C3PGN7_9APHY</name>
<accession>A0A5C3PGN7</accession>
<dbReference type="AlphaFoldDB" id="A0A5C3PGN7"/>
<dbReference type="InParanoid" id="A0A5C3PGN7"/>
<dbReference type="Proteomes" id="UP000308197">
    <property type="component" value="Unassembled WGS sequence"/>
</dbReference>
<proteinExistence type="predicted"/>
<sequence>MFVTHASLQPPRCAELYVSWYRPGRSRLSDVLVRPVSQAEAYSEYEGMRSLRSQTRCPLDGHVSLLLSVLLLSTPRSPDLRPRLPPAIEDGRSRNRLFFYEPRADTGTRRSHARVFLQGESFHGVYQFART</sequence>
<reference evidence="1 2" key="1">
    <citation type="journal article" date="2019" name="Nat. Ecol. Evol.">
        <title>Megaphylogeny resolves global patterns of mushroom evolution.</title>
        <authorList>
            <person name="Varga T."/>
            <person name="Krizsan K."/>
            <person name="Foldi C."/>
            <person name="Dima B."/>
            <person name="Sanchez-Garcia M."/>
            <person name="Sanchez-Ramirez S."/>
            <person name="Szollosi G.J."/>
            <person name="Szarkandi J.G."/>
            <person name="Papp V."/>
            <person name="Albert L."/>
            <person name="Andreopoulos W."/>
            <person name="Angelini C."/>
            <person name="Antonin V."/>
            <person name="Barry K.W."/>
            <person name="Bougher N.L."/>
            <person name="Buchanan P."/>
            <person name="Buyck B."/>
            <person name="Bense V."/>
            <person name="Catcheside P."/>
            <person name="Chovatia M."/>
            <person name="Cooper J."/>
            <person name="Damon W."/>
            <person name="Desjardin D."/>
            <person name="Finy P."/>
            <person name="Geml J."/>
            <person name="Haridas S."/>
            <person name="Hughes K."/>
            <person name="Justo A."/>
            <person name="Karasinski D."/>
            <person name="Kautmanova I."/>
            <person name="Kiss B."/>
            <person name="Kocsube S."/>
            <person name="Kotiranta H."/>
            <person name="LaButti K.M."/>
            <person name="Lechner B.E."/>
            <person name="Liimatainen K."/>
            <person name="Lipzen A."/>
            <person name="Lukacs Z."/>
            <person name="Mihaltcheva S."/>
            <person name="Morgado L.N."/>
            <person name="Niskanen T."/>
            <person name="Noordeloos M.E."/>
            <person name="Ohm R.A."/>
            <person name="Ortiz-Santana B."/>
            <person name="Ovrebo C."/>
            <person name="Racz N."/>
            <person name="Riley R."/>
            <person name="Savchenko A."/>
            <person name="Shiryaev A."/>
            <person name="Soop K."/>
            <person name="Spirin V."/>
            <person name="Szebenyi C."/>
            <person name="Tomsovsky M."/>
            <person name="Tulloss R.E."/>
            <person name="Uehling J."/>
            <person name="Grigoriev I.V."/>
            <person name="Vagvolgyi C."/>
            <person name="Papp T."/>
            <person name="Martin F.M."/>
            <person name="Miettinen O."/>
            <person name="Hibbett D.S."/>
            <person name="Nagy L.G."/>
        </authorList>
    </citation>
    <scope>NUCLEOTIDE SEQUENCE [LARGE SCALE GENOMIC DNA]</scope>
    <source>
        <strain evidence="1 2">HHB13444</strain>
    </source>
</reference>
<protein>
    <submittedName>
        <fullName evidence="1">Uncharacterized protein</fullName>
    </submittedName>
</protein>
<organism evidence="1 2">
    <name type="scientific">Polyporus arcularius HHB13444</name>
    <dbReference type="NCBI Taxonomy" id="1314778"/>
    <lineage>
        <taxon>Eukaryota</taxon>
        <taxon>Fungi</taxon>
        <taxon>Dikarya</taxon>
        <taxon>Basidiomycota</taxon>
        <taxon>Agaricomycotina</taxon>
        <taxon>Agaricomycetes</taxon>
        <taxon>Polyporales</taxon>
        <taxon>Polyporaceae</taxon>
        <taxon>Polyporus</taxon>
    </lineage>
</organism>
<evidence type="ECO:0000313" key="2">
    <source>
        <dbReference type="Proteomes" id="UP000308197"/>
    </source>
</evidence>
<evidence type="ECO:0000313" key="1">
    <source>
        <dbReference type="EMBL" id="TFK88736.1"/>
    </source>
</evidence>
<gene>
    <name evidence="1" type="ORF">K466DRAFT_58216</name>
</gene>
<keyword evidence="2" id="KW-1185">Reference proteome</keyword>